<accession>A0A2T2NFY3</accession>
<keyword evidence="3" id="KW-0804">Transcription</keyword>
<evidence type="ECO:0000256" key="1">
    <source>
        <dbReference type="ARBA" id="ARBA00023015"/>
    </source>
</evidence>
<keyword evidence="2" id="KW-0238">DNA-binding</keyword>
<evidence type="ECO:0000313" key="7">
    <source>
        <dbReference type="EMBL" id="PSN64166.1"/>
    </source>
</evidence>
<reference evidence="7 8" key="1">
    <citation type="journal article" date="2018" name="Front. Microbiol.">
        <title>Genome-Wide Analysis of Corynespora cassiicola Leaf Fall Disease Putative Effectors.</title>
        <authorList>
            <person name="Lopez D."/>
            <person name="Ribeiro S."/>
            <person name="Label P."/>
            <person name="Fumanal B."/>
            <person name="Venisse J.S."/>
            <person name="Kohler A."/>
            <person name="de Oliveira R.R."/>
            <person name="Labutti K."/>
            <person name="Lipzen A."/>
            <person name="Lail K."/>
            <person name="Bauer D."/>
            <person name="Ohm R.A."/>
            <person name="Barry K.W."/>
            <person name="Spatafora J."/>
            <person name="Grigoriev I.V."/>
            <person name="Martin F.M."/>
            <person name="Pujade-Renaud V."/>
        </authorList>
    </citation>
    <scope>NUCLEOTIDE SEQUENCE [LARGE SCALE GENOMIC DNA]</scope>
    <source>
        <strain evidence="7 8">Philippines</strain>
    </source>
</reference>
<dbReference type="Pfam" id="PF11951">
    <property type="entry name" value="Fungal_trans_2"/>
    <property type="match status" value="1"/>
</dbReference>
<dbReference type="CDD" id="cd00067">
    <property type="entry name" value="GAL4"/>
    <property type="match status" value="1"/>
</dbReference>
<evidence type="ECO:0000313" key="8">
    <source>
        <dbReference type="Proteomes" id="UP000240883"/>
    </source>
</evidence>
<dbReference type="Gene3D" id="4.10.240.10">
    <property type="entry name" value="Zn(2)-C6 fungal-type DNA-binding domain"/>
    <property type="match status" value="1"/>
</dbReference>
<keyword evidence="8" id="KW-1185">Reference proteome</keyword>
<gene>
    <name evidence="7" type="ORF">BS50DRAFT_99502</name>
</gene>
<proteinExistence type="predicted"/>
<dbReference type="PROSITE" id="PS50048">
    <property type="entry name" value="ZN2_CY6_FUNGAL_2"/>
    <property type="match status" value="1"/>
</dbReference>
<dbReference type="PROSITE" id="PS00463">
    <property type="entry name" value="ZN2_CY6_FUNGAL_1"/>
    <property type="match status" value="1"/>
</dbReference>
<dbReference type="GO" id="GO:0008270">
    <property type="term" value="F:zinc ion binding"/>
    <property type="evidence" value="ECO:0007669"/>
    <property type="project" value="InterPro"/>
</dbReference>
<dbReference type="InterPro" id="IPR001138">
    <property type="entry name" value="Zn2Cys6_DnaBD"/>
</dbReference>
<dbReference type="EMBL" id="KZ678139">
    <property type="protein sequence ID" value="PSN64166.1"/>
    <property type="molecule type" value="Genomic_DNA"/>
</dbReference>
<dbReference type="SUPFAM" id="SSF57701">
    <property type="entry name" value="Zn2/Cys6 DNA-binding domain"/>
    <property type="match status" value="1"/>
</dbReference>
<sequence>MPGTAIQSLKEKRSGRRRHAFGGCRTCRGRHVKCDQIRPTCLTCRAADLVCEGYTSNVRWMPLSTLSSPHGGQAVLDDASKNATRRHLYSEAARQSMSSSLVMGLGSKTIDASLADIDARTKDPEELEDVEFAVGPFGVFCSGNAREPMLEQEAVHHVQPYLESDQPAIEDSGSSMNIMPDEDVLPIPSQLADLPHQVPSLVDWFDPILGFDNTLHWADLFDLDFGDGNNLLQPNPVNSLDFYSFETVEQATGPLSCHQSLNSMLGPLNEYPTHTADALAEHEASDLRITQATLDHISDLKSVDEAQFLLKHFHNSVIPQMAFMIQSSKSPWRILQLPDAIRTLSELTYLQTGSLKHANAANFYALMACSAYHISARPSLDPIAQPKEYWQNLFNRLREASKTHIQISLREELKGPRKAKYKDQLMAVLSMLAASSLSGNQRDARCLMIDAERLLRVKGLAKRDISRKCRLLHHVYTYIRIVGESTYVIHDYQTYGPVIDNMSLAYQAGRIHGSPDSRRETPRSGHNARLDDFLRLEAHSSDSDLEIEDQKEQDVGLYDIHLEDSRQYRGTMYQVYGISETWLSLVSQTTRLANILAATKHGKETDVKFLEFLQKRAGRLENIVCSFALKDPADDEDAASESTMAQDPNYHMLRAMNSALVILFYRRVRNVNPLILQGHVDSVVQSLKEYDSAILSQTLQGPGSAWPAFIAGCEALSRRNRSFFKAWLDKGFQQCGLECFETSRKLMAEVWERQDEPGILNDPGSGGSSQSRSQRSSSYHRTWVDVSREKGSWVILF</sequence>
<evidence type="ECO:0000256" key="4">
    <source>
        <dbReference type="ARBA" id="ARBA00023242"/>
    </source>
</evidence>
<evidence type="ECO:0000256" key="3">
    <source>
        <dbReference type="ARBA" id="ARBA00023163"/>
    </source>
</evidence>
<evidence type="ECO:0000256" key="2">
    <source>
        <dbReference type="ARBA" id="ARBA00023125"/>
    </source>
</evidence>
<dbReference type="GO" id="GO:0000981">
    <property type="term" value="F:DNA-binding transcription factor activity, RNA polymerase II-specific"/>
    <property type="evidence" value="ECO:0007669"/>
    <property type="project" value="InterPro"/>
</dbReference>
<protein>
    <recommendedName>
        <fullName evidence="6">Zn(2)-C6 fungal-type domain-containing protein</fullName>
    </recommendedName>
</protein>
<keyword evidence="4" id="KW-0539">Nucleus</keyword>
<feature type="domain" description="Zn(2)-C6 fungal-type" evidence="6">
    <location>
        <begin position="23"/>
        <end position="51"/>
    </location>
</feature>
<dbReference type="Proteomes" id="UP000240883">
    <property type="component" value="Unassembled WGS sequence"/>
</dbReference>
<dbReference type="InterPro" id="IPR021858">
    <property type="entry name" value="Fun_TF"/>
</dbReference>
<organism evidence="7 8">
    <name type="scientific">Corynespora cassiicola Philippines</name>
    <dbReference type="NCBI Taxonomy" id="1448308"/>
    <lineage>
        <taxon>Eukaryota</taxon>
        <taxon>Fungi</taxon>
        <taxon>Dikarya</taxon>
        <taxon>Ascomycota</taxon>
        <taxon>Pezizomycotina</taxon>
        <taxon>Dothideomycetes</taxon>
        <taxon>Pleosporomycetidae</taxon>
        <taxon>Pleosporales</taxon>
        <taxon>Corynesporascaceae</taxon>
        <taxon>Corynespora</taxon>
    </lineage>
</organism>
<keyword evidence="1" id="KW-0805">Transcription regulation</keyword>
<dbReference type="Pfam" id="PF00172">
    <property type="entry name" value="Zn_clus"/>
    <property type="match status" value="1"/>
</dbReference>
<dbReference type="PANTHER" id="PTHR31069">
    <property type="entry name" value="OLEATE-ACTIVATED TRANSCRIPTION FACTOR 1-RELATED"/>
    <property type="match status" value="1"/>
</dbReference>
<dbReference type="OrthoDB" id="5089701at2759"/>
<dbReference type="STRING" id="1448308.A0A2T2NFY3"/>
<evidence type="ECO:0000256" key="5">
    <source>
        <dbReference type="SAM" id="MobiDB-lite"/>
    </source>
</evidence>
<dbReference type="AlphaFoldDB" id="A0A2T2NFY3"/>
<evidence type="ECO:0000259" key="6">
    <source>
        <dbReference type="PROSITE" id="PS50048"/>
    </source>
</evidence>
<name>A0A2T2NFY3_CORCC</name>
<dbReference type="SMART" id="SM00066">
    <property type="entry name" value="GAL4"/>
    <property type="match status" value="1"/>
</dbReference>
<dbReference type="InterPro" id="IPR050675">
    <property type="entry name" value="OAF3"/>
</dbReference>
<dbReference type="PANTHER" id="PTHR31069:SF25">
    <property type="entry name" value="TRANSCRIPTION FACTOR, PUTATIVE (EUROFUNG)-RELATED"/>
    <property type="match status" value="1"/>
</dbReference>
<dbReference type="GO" id="GO:0003677">
    <property type="term" value="F:DNA binding"/>
    <property type="evidence" value="ECO:0007669"/>
    <property type="project" value="UniProtKB-KW"/>
</dbReference>
<feature type="region of interest" description="Disordered" evidence="5">
    <location>
        <begin position="756"/>
        <end position="776"/>
    </location>
</feature>
<dbReference type="InterPro" id="IPR036864">
    <property type="entry name" value="Zn2-C6_fun-type_DNA-bd_sf"/>
</dbReference>